<organism evidence="8 9">
    <name type="scientific">Tistrella mobilis</name>
    <dbReference type="NCBI Taxonomy" id="171437"/>
    <lineage>
        <taxon>Bacteria</taxon>
        <taxon>Pseudomonadati</taxon>
        <taxon>Pseudomonadota</taxon>
        <taxon>Alphaproteobacteria</taxon>
        <taxon>Geminicoccales</taxon>
        <taxon>Geminicoccaceae</taxon>
        <taxon>Tistrella</taxon>
    </lineage>
</organism>
<proteinExistence type="inferred from homology"/>
<keyword evidence="5 6" id="KW-0732">Signal</keyword>
<feature type="chain" id="PRO_5007825511" description="Fe/B12 periplasmic-binding domain-containing protein" evidence="6">
    <location>
        <begin position="29"/>
        <end position="296"/>
    </location>
</feature>
<dbReference type="GO" id="GO:1901678">
    <property type="term" value="P:iron coordination entity transport"/>
    <property type="evidence" value="ECO:0007669"/>
    <property type="project" value="UniProtKB-ARBA"/>
</dbReference>
<dbReference type="InterPro" id="IPR006311">
    <property type="entry name" value="TAT_signal"/>
</dbReference>
<keyword evidence="4" id="KW-0406">Ion transport</keyword>
<name>A0A161R5B2_9PROT</name>
<dbReference type="RefSeq" id="WP_062763208.1">
    <property type="nucleotide sequence ID" value="NZ_CP121045.1"/>
</dbReference>
<dbReference type="PROSITE" id="PS50983">
    <property type="entry name" value="FE_B12_PBP"/>
    <property type="match status" value="1"/>
</dbReference>
<dbReference type="PROSITE" id="PS51318">
    <property type="entry name" value="TAT"/>
    <property type="match status" value="1"/>
</dbReference>
<dbReference type="OrthoDB" id="8370650at2"/>
<evidence type="ECO:0000259" key="7">
    <source>
        <dbReference type="PROSITE" id="PS50983"/>
    </source>
</evidence>
<evidence type="ECO:0000256" key="4">
    <source>
        <dbReference type="ARBA" id="ARBA00022496"/>
    </source>
</evidence>
<dbReference type="PANTHER" id="PTHR30532">
    <property type="entry name" value="IRON III DICITRATE-BINDING PERIPLASMIC PROTEIN"/>
    <property type="match status" value="1"/>
</dbReference>
<comment type="subcellular location">
    <subcellularLocation>
        <location evidence="1">Cell envelope</location>
    </subcellularLocation>
</comment>
<dbReference type="Gene3D" id="3.40.50.1980">
    <property type="entry name" value="Nitrogenase molybdenum iron protein domain"/>
    <property type="match status" value="2"/>
</dbReference>
<evidence type="ECO:0000256" key="3">
    <source>
        <dbReference type="ARBA" id="ARBA00022448"/>
    </source>
</evidence>
<evidence type="ECO:0000256" key="1">
    <source>
        <dbReference type="ARBA" id="ARBA00004196"/>
    </source>
</evidence>
<dbReference type="SUPFAM" id="SSF53807">
    <property type="entry name" value="Helical backbone' metal receptor"/>
    <property type="match status" value="1"/>
</dbReference>
<dbReference type="Proteomes" id="UP000075787">
    <property type="component" value="Unassembled WGS sequence"/>
</dbReference>
<accession>A0A161R5B2</accession>
<keyword evidence="4" id="KW-0410">Iron transport</keyword>
<feature type="signal peptide" evidence="6">
    <location>
        <begin position="1"/>
        <end position="28"/>
    </location>
</feature>
<dbReference type="AlphaFoldDB" id="A0A161R5B2"/>
<evidence type="ECO:0000256" key="2">
    <source>
        <dbReference type="ARBA" id="ARBA00008814"/>
    </source>
</evidence>
<reference evidence="8 9" key="1">
    <citation type="submission" date="2015-12" db="EMBL/GenBank/DDBJ databases">
        <title>Genome sequence of Tistrella mobilis MCCC 1A02139.</title>
        <authorList>
            <person name="Lu L."/>
            <person name="Lai Q."/>
            <person name="Shao Z."/>
            <person name="Qian P."/>
        </authorList>
    </citation>
    <scope>NUCLEOTIDE SEQUENCE [LARGE SCALE GENOMIC DNA]</scope>
    <source>
        <strain evidence="8 9">MCCC 1A02139</strain>
    </source>
</reference>
<dbReference type="GO" id="GO:0030288">
    <property type="term" value="C:outer membrane-bounded periplasmic space"/>
    <property type="evidence" value="ECO:0007669"/>
    <property type="project" value="TreeGrafter"/>
</dbReference>
<comment type="similarity">
    <text evidence="2">Belongs to the bacterial solute-binding protein 8 family.</text>
</comment>
<gene>
    <name evidence="8" type="ORF">AUP44_25505</name>
</gene>
<keyword evidence="3" id="KW-0813">Transport</keyword>
<evidence type="ECO:0000256" key="5">
    <source>
        <dbReference type="ARBA" id="ARBA00022729"/>
    </source>
</evidence>
<dbReference type="InterPro" id="IPR051313">
    <property type="entry name" value="Bact_iron-sidero_bind"/>
</dbReference>
<dbReference type="Pfam" id="PF01497">
    <property type="entry name" value="Peripla_BP_2"/>
    <property type="match status" value="1"/>
</dbReference>
<dbReference type="PRINTS" id="PR01715">
    <property type="entry name" value="FERRIBNDNGPP"/>
</dbReference>
<dbReference type="InterPro" id="IPR002491">
    <property type="entry name" value="ABC_transptr_periplasmic_BD"/>
</dbReference>
<comment type="caution">
    <text evidence="8">The sequence shown here is derived from an EMBL/GenBank/DDBJ whole genome shotgun (WGS) entry which is preliminary data.</text>
</comment>
<dbReference type="EMBL" id="LPZR01000094">
    <property type="protein sequence ID" value="KYO54223.1"/>
    <property type="molecule type" value="Genomic_DNA"/>
</dbReference>
<protein>
    <recommendedName>
        <fullName evidence="7">Fe/B12 periplasmic-binding domain-containing protein</fullName>
    </recommendedName>
</protein>
<sequence>MTARTPSRRTVLGGLVATALTAPVPAFAGAGAPRIVALDWVSAASLAALGVMPVAAPELPRYGQIVVEPALAPGVQELGLRAEPNLERIARLRPDAILTDGELAPLEARLNRIAPVHRFQPHAFDGRDQIAAGMAALDDLGRTVGLGRQVNDYLARAQAAFDGAARLPAIDRRPAYVISLIDGRRCLVFTADGLFQAVLDRLGIANAWTGTGSAFGHLTVTLDQLAARPEARLINIGHVPLVRAALAMHQPVLSSLPAIRAGRVTLLPEVLFYGGIPAALRFLHLLTDALQAEHAA</sequence>
<evidence type="ECO:0000313" key="9">
    <source>
        <dbReference type="Proteomes" id="UP000075787"/>
    </source>
</evidence>
<dbReference type="PANTHER" id="PTHR30532:SF1">
    <property type="entry name" value="IRON(3+)-HYDROXAMATE-BINDING PROTEIN FHUD"/>
    <property type="match status" value="1"/>
</dbReference>
<feature type="domain" description="Fe/B12 periplasmic-binding" evidence="7">
    <location>
        <begin position="34"/>
        <end position="294"/>
    </location>
</feature>
<evidence type="ECO:0000256" key="6">
    <source>
        <dbReference type="SAM" id="SignalP"/>
    </source>
</evidence>
<dbReference type="GeneID" id="97240585"/>
<evidence type="ECO:0000313" key="8">
    <source>
        <dbReference type="EMBL" id="KYO54223.1"/>
    </source>
</evidence>
<keyword evidence="4" id="KW-0408">Iron</keyword>